<evidence type="ECO:0000256" key="3">
    <source>
        <dbReference type="ARBA" id="ARBA00023015"/>
    </source>
</evidence>
<dbReference type="AlphaFoldDB" id="A0A1J4N3Z2"/>
<dbReference type="SUPFAM" id="SSF52540">
    <property type="entry name" value="P-loop containing nucleoside triphosphate hydrolases"/>
    <property type="match status" value="1"/>
</dbReference>
<dbReference type="GO" id="GO:0043565">
    <property type="term" value="F:sequence-specific DNA binding"/>
    <property type="evidence" value="ECO:0007669"/>
    <property type="project" value="InterPro"/>
</dbReference>
<comment type="caution">
    <text evidence="6">The sequence shown here is derived from an EMBL/GenBank/DDBJ whole genome shotgun (WGS) entry which is preliminary data.</text>
</comment>
<dbReference type="PRINTS" id="PR01590">
    <property type="entry name" value="HTHFIS"/>
</dbReference>
<dbReference type="InterPro" id="IPR002078">
    <property type="entry name" value="Sigma_54_int"/>
</dbReference>
<dbReference type="GO" id="GO:0005524">
    <property type="term" value="F:ATP binding"/>
    <property type="evidence" value="ECO:0007669"/>
    <property type="project" value="UniProtKB-KW"/>
</dbReference>
<dbReference type="EMBL" id="JZDQ02000017">
    <property type="protein sequence ID" value="OIJ26284.1"/>
    <property type="molecule type" value="Genomic_DNA"/>
</dbReference>
<evidence type="ECO:0000313" key="7">
    <source>
        <dbReference type="Proteomes" id="UP000033772"/>
    </source>
</evidence>
<keyword evidence="7" id="KW-1185">Reference proteome</keyword>
<proteinExistence type="predicted"/>
<feature type="domain" description="Sigma-54 factor interaction" evidence="5">
    <location>
        <begin position="416"/>
        <end position="470"/>
    </location>
</feature>
<dbReference type="Pfam" id="PF02954">
    <property type="entry name" value="HTH_8"/>
    <property type="match status" value="1"/>
</dbReference>
<evidence type="ECO:0000256" key="1">
    <source>
        <dbReference type="ARBA" id="ARBA00022741"/>
    </source>
</evidence>
<protein>
    <recommendedName>
        <fullName evidence="5">Sigma-54 factor interaction domain-containing protein</fullName>
    </recommendedName>
</protein>
<dbReference type="Proteomes" id="UP000033772">
    <property type="component" value="Unassembled WGS sequence"/>
</dbReference>
<dbReference type="SUPFAM" id="SSF55781">
    <property type="entry name" value="GAF domain-like"/>
    <property type="match status" value="1"/>
</dbReference>
<dbReference type="STRING" id="1844.UG56_013645"/>
<keyword evidence="1" id="KW-0547">Nucleotide-binding</keyword>
<evidence type="ECO:0000256" key="4">
    <source>
        <dbReference type="ARBA" id="ARBA00023163"/>
    </source>
</evidence>
<dbReference type="RefSeq" id="WP_045549540.1">
    <property type="nucleotide sequence ID" value="NZ_JZDQ02000017.1"/>
</dbReference>
<dbReference type="InterPro" id="IPR009057">
    <property type="entry name" value="Homeodomain-like_sf"/>
</dbReference>
<accession>A0A1J4N3Z2</accession>
<dbReference type="InterPro" id="IPR029016">
    <property type="entry name" value="GAF-like_dom_sf"/>
</dbReference>
<dbReference type="PANTHER" id="PTHR32071:SF122">
    <property type="entry name" value="SIGMA FACTOR"/>
    <property type="match status" value="1"/>
</dbReference>
<evidence type="ECO:0000259" key="5">
    <source>
        <dbReference type="PROSITE" id="PS50045"/>
    </source>
</evidence>
<dbReference type="PROSITE" id="PS00688">
    <property type="entry name" value="SIGMA54_INTERACT_3"/>
    <property type="match status" value="1"/>
</dbReference>
<evidence type="ECO:0000256" key="2">
    <source>
        <dbReference type="ARBA" id="ARBA00022840"/>
    </source>
</evidence>
<dbReference type="OrthoDB" id="5496274at2"/>
<keyword evidence="2" id="KW-0067">ATP-binding</keyword>
<keyword evidence="4" id="KW-0804">Transcription</keyword>
<dbReference type="Gene3D" id="1.10.8.60">
    <property type="match status" value="1"/>
</dbReference>
<dbReference type="Gene3D" id="3.30.450.40">
    <property type="match status" value="1"/>
</dbReference>
<evidence type="ECO:0000313" key="6">
    <source>
        <dbReference type="EMBL" id="OIJ26284.1"/>
    </source>
</evidence>
<name>A0A1J4N3Z2_9ACTN</name>
<dbReference type="InterPro" id="IPR025944">
    <property type="entry name" value="Sigma_54_int_dom_CS"/>
</dbReference>
<dbReference type="Pfam" id="PF25601">
    <property type="entry name" value="AAA_lid_14"/>
    <property type="match status" value="1"/>
</dbReference>
<dbReference type="Gene3D" id="3.40.50.300">
    <property type="entry name" value="P-loop containing nucleotide triphosphate hydrolases"/>
    <property type="match status" value="1"/>
</dbReference>
<keyword evidence="3" id="KW-0805">Transcription regulation</keyword>
<dbReference type="PANTHER" id="PTHR32071">
    <property type="entry name" value="TRANSCRIPTIONAL REGULATORY PROTEIN"/>
    <property type="match status" value="1"/>
</dbReference>
<dbReference type="Gene3D" id="1.10.10.60">
    <property type="entry name" value="Homeodomain-like"/>
    <property type="match status" value="1"/>
</dbReference>
<dbReference type="GO" id="GO:0006355">
    <property type="term" value="P:regulation of DNA-templated transcription"/>
    <property type="evidence" value="ECO:0007669"/>
    <property type="project" value="InterPro"/>
</dbReference>
<dbReference type="InterPro" id="IPR027417">
    <property type="entry name" value="P-loop_NTPase"/>
</dbReference>
<dbReference type="InterPro" id="IPR002197">
    <property type="entry name" value="HTH_Fis"/>
</dbReference>
<dbReference type="InterPro" id="IPR058031">
    <property type="entry name" value="AAA_lid_NorR"/>
</dbReference>
<reference evidence="6" key="1">
    <citation type="submission" date="2016-10" db="EMBL/GenBank/DDBJ databases">
        <title>Draft Genome Sequence of Nocardioides luteus Strain BAFB, an Alkane-Degrading Bacterium Isolated from JP-7 Polluted Soil.</title>
        <authorList>
            <person name="Brown L."/>
            <person name="Ruiz O.N."/>
            <person name="Gunasekera T."/>
        </authorList>
    </citation>
    <scope>NUCLEOTIDE SEQUENCE [LARGE SCALE GENOMIC DNA]</scope>
    <source>
        <strain evidence="6">BAFB</strain>
    </source>
</reference>
<organism evidence="6 7">
    <name type="scientific">Nocardioides luteus</name>
    <dbReference type="NCBI Taxonomy" id="1844"/>
    <lineage>
        <taxon>Bacteria</taxon>
        <taxon>Bacillati</taxon>
        <taxon>Actinomycetota</taxon>
        <taxon>Actinomycetes</taxon>
        <taxon>Propionibacteriales</taxon>
        <taxon>Nocardioidaceae</taxon>
        <taxon>Nocardioides</taxon>
    </lineage>
</organism>
<gene>
    <name evidence="6" type="ORF">UG56_013645</name>
</gene>
<sequence length="544" mass="58304">MPTSTSSPEPSAPDRIAASWHRSRLAGVDPVRAHGSLAPVDIDPHGSLYEAAGPVLKDLAENLDGTTYATLLVDRDCRIVHRWCGQAQVARAFDGLGVDLGASLLEERVGTNAPGTALETRLPVQVHGAEHFAEMLRDFSCFGMPIRHPVTHRIEGVLDISSLASDANPLLRPVVQRAVTDIQRRLQDGSRTTDKQLLLAFHESVVACRGALVAVGENLTVANQTAQDTLTAADIAVLRILLQDVHLPGETVMDMSLESGESVHVHAEVLDTRRLAALVRIEPREPRRGLSVSALSESVREPGTILVAGPPGSGRTSLARELAPSAPITLLTGATTVLEGDGNWAKQFRRRMAAGVGTVVIDGLELLSDALLGVVAEALDRPDRAHVVMVSAPLTELSEHTAAVAALASRVEEKLPLAARRDEIPGLARELLSAINPDVFLTPGVERMLVEHRWPGNVRELRAVLGHAAARRRFGAIVAADLPPKLGSVPGPRVVVRPLDQAERDVILHGLIKHDGNKAAVARELGISRTTLYAKMRALRISTY</sequence>
<dbReference type="SUPFAM" id="SSF46689">
    <property type="entry name" value="Homeodomain-like"/>
    <property type="match status" value="1"/>
</dbReference>
<dbReference type="PROSITE" id="PS50045">
    <property type="entry name" value="SIGMA54_INTERACT_4"/>
    <property type="match status" value="1"/>
</dbReference>